<keyword evidence="1" id="KW-0812">Transmembrane</keyword>
<sequence length="318" mass="36726">MKKRIFETALFSLILIMLIVCLYLFRLIRDKRSQAKPLPSDISMMVTEATAASRLKNFYDLKPGRTVTEKPDWLGKEVVNTINALGWHDTGHYEPEKKSGTFRIIALGDSHTYGIYVESDANWTEILEKKLNESLKCARISNFEVLNLAVPGYDAEYALEKFRRQGEIYKPDLVIWLLNNWNFSKINEIYTPLKRKYRDLGYPEFDPDKGPVASNLAIAEGEKIWKDYINSYQAKVLADFRRIYLGKTLFLSYTGIEQAYRDLISRQTSEPDVYYFSELEMNDGRRLADNHPNEAGHDYLAGTTFGLIMDYFCAPSVL</sequence>
<evidence type="ECO:0000256" key="1">
    <source>
        <dbReference type="SAM" id="Phobius"/>
    </source>
</evidence>
<keyword evidence="1" id="KW-1133">Transmembrane helix</keyword>
<dbReference type="SUPFAM" id="SSF52266">
    <property type="entry name" value="SGNH hydrolase"/>
    <property type="match status" value="1"/>
</dbReference>
<evidence type="ECO:0008006" key="4">
    <source>
        <dbReference type="Google" id="ProtNLM"/>
    </source>
</evidence>
<name>A0A0G1DKP8_9BACT</name>
<reference evidence="2 3" key="1">
    <citation type="journal article" date="2015" name="Nature">
        <title>rRNA introns, odd ribosomes, and small enigmatic genomes across a large radiation of phyla.</title>
        <authorList>
            <person name="Brown C.T."/>
            <person name="Hug L.A."/>
            <person name="Thomas B.C."/>
            <person name="Sharon I."/>
            <person name="Castelle C.J."/>
            <person name="Singh A."/>
            <person name="Wilkins M.J."/>
            <person name="Williams K.H."/>
            <person name="Banfield J.F."/>
        </authorList>
    </citation>
    <scope>NUCLEOTIDE SEQUENCE [LARGE SCALE GENOMIC DNA]</scope>
</reference>
<dbReference type="Gene3D" id="3.40.50.1110">
    <property type="entry name" value="SGNH hydrolase"/>
    <property type="match status" value="1"/>
</dbReference>
<dbReference type="Proteomes" id="UP000034894">
    <property type="component" value="Unassembled WGS sequence"/>
</dbReference>
<comment type="caution">
    <text evidence="2">The sequence shown here is derived from an EMBL/GenBank/DDBJ whole genome shotgun (WGS) entry which is preliminary data.</text>
</comment>
<dbReference type="EMBL" id="LCFP01000002">
    <property type="protein sequence ID" value="KKS98445.1"/>
    <property type="molecule type" value="Genomic_DNA"/>
</dbReference>
<organism evidence="2 3">
    <name type="scientific">Candidatus Gottesmanbacteria bacterium GW2011_GWA2_43_14</name>
    <dbReference type="NCBI Taxonomy" id="1618443"/>
    <lineage>
        <taxon>Bacteria</taxon>
        <taxon>Candidatus Gottesmaniibacteriota</taxon>
    </lineage>
</organism>
<feature type="transmembrane region" description="Helical" evidence="1">
    <location>
        <begin position="6"/>
        <end position="25"/>
    </location>
</feature>
<gene>
    <name evidence="2" type="ORF">UV73_C0002G0159</name>
</gene>
<dbReference type="CDD" id="cd00229">
    <property type="entry name" value="SGNH_hydrolase"/>
    <property type="match status" value="1"/>
</dbReference>
<keyword evidence="1" id="KW-0472">Membrane</keyword>
<evidence type="ECO:0000313" key="2">
    <source>
        <dbReference type="EMBL" id="KKS98445.1"/>
    </source>
</evidence>
<dbReference type="InterPro" id="IPR036514">
    <property type="entry name" value="SGNH_hydro_sf"/>
</dbReference>
<dbReference type="STRING" id="1618443.UV73_C0002G0159"/>
<proteinExistence type="predicted"/>
<protein>
    <recommendedName>
        <fullName evidence="4">SGNH hydrolase-type esterase domain-containing protein</fullName>
    </recommendedName>
</protein>
<dbReference type="AlphaFoldDB" id="A0A0G1DKP8"/>
<accession>A0A0G1DKP8</accession>
<evidence type="ECO:0000313" key="3">
    <source>
        <dbReference type="Proteomes" id="UP000034894"/>
    </source>
</evidence>